<feature type="domain" description="HTH araC/xylS-type" evidence="5">
    <location>
        <begin position="258"/>
        <end position="357"/>
    </location>
</feature>
<dbReference type="InterPro" id="IPR009057">
    <property type="entry name" value="Homeodomain-like_sf"/>
</dbReference>
<evidence type="ECO:0000256" key="2">
    <source>
        <dbReference type="ARBA" id="ARBA00023125"/>
    </source>
</evidence>
<dbReference type="OrthoDB" id="345514at2"/>
<keyword evidence="7" id="KW-1185">Reference proteome</keyword>
<dbReference type="KEGG" id="laj:A0128_12905"/>
<dbReference type="InterPro" id="IPR018060">
    <property type="entry name" value="HTH_AraC"/>
</dbReference>
<dbReference type="GO" id="GO:0043565">
    <property type="term" value="F:sequence-specific DNA binding"/>
    <property type="evidence" value="ECO:0007669"/>
    <property type="project" value="InterPro"/>
</dbReference>
<proteinExistence type="predicted"/>
<dbReference type="PANTHER" id="PTHR43280:SF29">
    <property type="entry name" value="ARAC-FAMILY TRANSCRIPTIONAL REGULATOR"/>
    <property type="match status" value="1"/>
</dbReference>
<feature type="transmembrane region" description="Helical" evidence="4">
    <location>
        <begin position="168"/>
        <end position="189"/>
    </location>
</feature>
<gene>
    <name evidence="6" type="ORF">A0128_12905</name>
</gene>
<dbReference type="SMART" id="SM00342">
    <property type="entry name" value="HTH_ARAC"/>
    <property type="match status" value="1"/>
</dbReference>
<dbReference type="InterPro" id="IPR020449">
    <property type="entry name" value="Tscrpt_reg_AraC-type_HTH"/>
</dbReference>
<dbReference type="AlphaFoldDB" id="A0A1D7UYM0"/>
<reference evidence="6 7" key="1">
    <citation type="submission" date="2016-04" db="EMBL/GenBank/DDBJ databases">
        <title>Complete genome seqeunce of Leptospira alstonii serovar Room22.</title>
        <authorList>
            <person name="Nally J.E."/>
            <person name="Bayles D.O."/>
            <person name="Hurley D."/>
            <person name="Fanning S."/>
            <person name="McMahon B.J."/>
            <person name="Arent Z."/>
        </authorList>
    </citation>
    <scope>NUCLEOTIDE SEQUENCE [LARGE SCALE GENOMIC DNA]</scope>
    <source>
        <strain evidence="6 7">GWTS #1</strain>
    </source>
</reference>
<sequence>MITFFFFAGCFSLLLAFAQIVNSFGKKNWILFGIFFSMSAFLFKGAFLLTNQFLEYSHFFLIEIVFMFLIGPLLYFYFNLLINDLSIKRSKVFLHLSPPILFGTLLSLDTIRIWLTDSSFSDLQEDYIGRYEYVYRFAAVFPAVYITVLARKYYLIFHNSFLKDKWPLHIQIIFILSIVSSLMSLLMDLRFLLGLEDHFEALYKILLFTLTLIVIYTFFISQKYPNTFNLISNTIKQIQYEKSTLVNINISAVDKKINELIEIEKVYLNPKLNLRNFAKKLGITPHQCSEFLNVRLNVNFNTFVNRFRIEESQRLLSEKKELGILEIAFASGFNSLSSFNACFKKEVGISPRSFRQKKAMKRNGI</sequence>
<organism evidence="6 7">
    <name type="scientific">Leptospira tipperaryensis</name>
    <dbReference type="NCBI Taxonomy" id="2564040"/>
    <lineage>
        <taxon>Bacteria</taxon>
        <taxon>Pseudomonadati</taxon>
        <taxon>Spirochaetota</taxon>
        <taxon>Spirochaetia</taxon>
        <taxon>Leptospirales</taxon>
        <taxon>Leptospiraceae</taxon>
        <taxon>Leptospira</taxon>
    </lineage>
</organism>
<dbReference type="Pfam" id="PF12833">
    <property type="entry name" value="HTH_18"/>
    <property type="match status" value="1"/>
</dbReference>
<evidence type="ECO:0000313" key="6">
    <source>
        <dbReference type="EMBL" id="AOP34672.1"/>
    </source>
</evidence>
<evidence type="ECO:0000259" key="5">
    <source>
        <dbReference type="PROSITE" id="PS01124"/>
    </source>
</evidence>
<keyword evidence="4" id="KW-0472">Membrane</keyword>
<dbReference type="SUPFAM" id="SSF46689">
    <property type="entry name" value="Homeodomain-like"/>
    <property type="match status" value="1"/>
</dbReference>
<dbReference type="GO" id="GO:0003700">
    <property type="term" value="F:DNA-binding transcription factor activity"/>
    <property type="evidence" value="ECO:0007669"/>
    <property type="project" value="InterPro"/>
</dbReference>
<keyword evidence="4" id="KW-1133">Transmembrane helix</keyword>
<dbReference type="PROSITE" id="PS01124">
    <property type="entry name" value="HTH_ARAC_FAMILY_2"/>
    <property type="match status" value="1"/>
</dbReference>
<dbReference type="Proteomes" id="UP000094197">
    <property type="component" value="Chromosome 1"/>
</dbReference>
<feature type="transmembrane region" description="Helical" evidence="4">
    <location>
        <begin position="28"/>
        <end position="47"/>
    </location>
</feature>
<name>A0A1D7UYM0_9LEPT</name>
<dbReference type="PANTHER" id="PTHR43280">
    <property type="entry name" value="ARAC-FAMILY TRANSCRIPTIONAL REGULATOR"/>
    <property type="match status" value="1"/>
</dbReference>
<evidence type="ECO:0000256" key="1">
    <source>
        <dbReference type="ARBA" id="ARBA00023015"/>
    </source>
</evidence>
<keyword evidence="2" id="KW-0238">DNA-binding</keyword>
<keyword evidence="3" id="KW-0804">Transcription</keyword>
<evidence type="ECO:0000256" key="4">
    <source>
        <dbReference type="SAM" id="Phobius"/>
    </source>
</evidence>
<dbReference type="InterPro" id="IPR018062">
    <property type="entry name" value="HTH_AraC-typ_CS"/>
</dbReference>
<feature type="transmembrane region" description="Helical" evidence="4">
    <location>
        <begin position="59"/>
        <end position="78"/>
    </location>
</feature>
<feature type="transmembrane region" description="Helical" evidence="4">
    <location>
        <begin position="201"/>
        <end position="219"/>
    </location>
</feature>
<keyword evidence="4" id="KW-0812">Transmembrane</keyword>
<dbReference type="Gene3D" id="1.10.10.60">
    <property type="entry name" value="Homeodomain-like"/>
    <property type="match status" value="1"/>
</dbReference>
<keyword evidence="1" id="KW-0805">Transcription regulation</keyword>
<dbReference type="EMBL" id="CP015217">
    <property type="protein sequence ID" value="AOP34672.1"/>
    <property type="molecule type" value="Genomic_DNA"/>
</dbReference>
<dbReference type="PRINTS" id="PR00032">
    <property type="entry name" value="HTHARAC"/>
</dbReference>
<dbReference type="PROSITE" id="PS00041">
    <property type="entry name" value="HTH_ARAC_FAMILY_1"/>
    <property type="match status" value="1"/>
</dbReference>
<evidence type="ECO:0000256" key="3">
    <source>
        <dbReference type="ARBA" id="ARBA00023163"/>
    </source>
</evidence>
<protein>
    <recommendedName>
        <fullName evidence="5">HTH araC/xylS-type domain-containing protein</fullName>
    </recommendedName>
</protein>
<evidence type="ECO:0000313" key="7">
    <source>
        <dbReference type="Proteomes" id="UP000094197"/>
    </source>
</evidence>
<accession>A0A1D7UYM0</accession>
<feature type="transmembrane region" description="Helical" evidence="4">
    <location>
        <begin position="135"/>
        <end position="156"/>
    </location>
</feature>